<evidence type="ECO:0000256" key="6">
    <source>
        <dbReference type="ARBA" id="ARBA00022500"/>
    </source>
</evidence>
<dbReference type="OrthoDB" id="8596394at2"/>
<dbReference type="InterPro" id="IPR053716">
    <property type="entry name" value="Flag_assembly_chemotaxis_eff"/>
</dbReference>
<feature type="compositionally biased region" description="Basic and acidic residues" evidence="12">
    <location>
        <begin position="123"/>
        <end position="132"/>
    </location>
</feature>
<dbReference type="RefSeq" id="WP_071116577.1">
    <property type="nucleotide sequence ID" value="NZ_MKCS01000002.1"/>
</dbReference>
<dbReference type="Pfam" id="PF02050">
    <property type="entry name" value="FliJ"/>
    <property type="match status" value="1"/>
</dbReference>
<dbReference type="NCBIfam" id="TIGR02473">
    <property type="entry name" value="flagell_FliJ"/>
    <property type="match status" value="1"/>
</dbReference>
<keyword evidence="6" id="KW-0145">Chemotaxis</keyword>
<evidence type="ECO:0000256" key="11">
    <source>
        <dbReference type="SAM" id="Coils"/>
    </source>
</evidence>
<dbReference type="GO" id="GO:0005886">
    <property type="term" value="C:plasma membrane"/>
    <property type="evidence" value="ECO:0007669"/>
    <property type="project" value="UniProtKB-SubCell"/>
</dbReference>
<evidence type="ECO:0000313" key="13">
    <source>
        <dbReference type="EMBL" id="OHX11451.1"/>
    </source>
</evidence>
<dbReference type="GO" id="GO:0009288">
    <property type="term" value="C:bacterial-type flagellum"/>
    <property type="evidence" value="ECO:0007669"/>
    <property type="project" value="InterPro"/>
</dbReference>
<dbReference type="Proteomes" id="UP000180088">
    <property type="component" value="Unassembled WGS sequence"/>
</dbReference>
<dbReference type="GO" id="GO:0071973">
    <property type="term" value="P:bacterial-type flagellum-dependent cell motility"/>
    <property type="evidence" value="ECO:0007669"/>
    <property type="project" value="InterPro"/>
</dbReference>
<organism evidence="13 14">
    <name type="scientific">Chromobacterium sphagni</name>
    <dbReference type="NCBI Taxonomy" id="1903179"/>
    <lineage>
        <taxon>Bacteria</taxon>
        <taxon>Pseudomonadati</taxon>
        <taxon>Pseudomonadota</taxon>
        <taxon>Betaproteobacteria</taxon>
        <taxon>Neisseriales</taxon>
        <taxon>Chromobacteriaceae</taxon>
        <taxon>Chromobacterium</taxon>
    </lineage>
</organism>
<keyword evidence="7" id="KW-1005">Bacterial flagellum biogenesis</keyword>
<evidence type="ECO:0000256" key="3">
    <source>
        <dbReference type="ARBA" id="ARBA00020392"/>
    </source>
</evidence>
<keyword evidence="9" id="KW-0472">Membrane</keyword>
<evidence type="ECO:0000256" key="10">
    <source>
        <dbReference type="ARBA" id="ARBA00023225"/>
    </source>
</evidence>
<reference evidence="13 14" key="1">
    <citation type="submission" date="2016-09" db="EMBL/GenBank/DDBJ databases">
        <title>Chromobacterium muskegensis sp. nov., an insecticidal bacterium isolated from Sphagnum bogs.</title>
        <authorList>
            <person name="Sparks M.E."/>
            <person name="Blackburn M.B."/>
            <person name="Gundersen-Rindal D.E."/>
            <person name="Mitchell A."/>
            <person name="Farrar R."/>
            <person name="Kuhar D."/>
        </authorList>
    </citation>
    <scope>NUCLEOTIDE SEQUENCE [LARGE SCALE GENOMIC DNA]</scope>
    <source>
        <strain evidence="13 14">37-2</strain>
    </source>
</reference>
<evidence type="ECO:0000256" key="12">
    <source>
        <dbReference type="SAM" id="MobiDB-lite"/>
    </source>
</evidence>
<accession>A0A1S1WW09</accession>
<evidence type="ECO:0000256" key="4">
    <source>
        <dbReference type="ARBA" id="ARBA00022448"/>
    </source>
</evidence>
<gene>
    <name evidence="13" type="ORF">BI347_17420</name>
</gene>
<dbReference type="EMBL" id="MKCS01000002">
    <property type="protein sequence ID" value="OHX11451.1"/>
    <property type="molecule type" value="Genomic_DNA"/>
</dbReference>
<evidence type="ECO:0000256" key="8">
    <source>
        <dbReference type="ARBA" id="ARBA00022927"/>
    </source>
</evidence>
<evidence type="ECO:0000256" key="5">
    <source>
        <dbReference type="ARBA" id="ARBA00022475"/>
    </source>
</evidence>
<proteinExistence type="inferred from homology"/>
<keyword evidence="5" id="KW-1003">Cell membrane</keyword>
<evidence type="ECO:0000256" key="9">
    <source>
        <dbReference type="ARBA" id="ARBA00023136"/>
    </source>
</evidence>
<dbReference type="STRING" id="1903179.BI347_17420"/>
<evidence type="ECO:0000313" key="14">
    <source>
        <dbReference type="Proteomes" id="UP000180088"/>
    </source>
</evidence>
<keyword evidence="13" id="KW-0969">Cilium</keyword>
<sequence>MNQPIVQLNLLLQLRERDRQQLETELAGKRRLQERYRRNIERLEQLSAASGASAASGHPALALNCAGYKGHLAGLRQSQRQDLQLAEADAAVSQRHLLAARQRQEQVALLRDQTLSAWRREQARAEQKRTDEAAGQAWLRSAGEW</sequence>
<comment type="similarity">
    <text evidence="2">Belongs to the FliJ family.</text>
</comment>
<feature type="coiled-coil region" evidence="11">
    <location>
        <begin position="5"/>
        <end position="49"/>
    </location>
</feature>
<keyword evidence="13" id="KW-0282">Flagellum</keyword>
<dbReference type="GO" id="GO:0015031">
    <property type="term" value="P:protein transport"/>
    <property type="evidence" value="ECO:0007669"/>
    <property type="project" value="UniProtKB-KW"/>
</dbReference>
<keyword evidence="8" id="KW-0653">Protein transport</keyword>
<dbReference type="AlphaFoldDB" id="A0A1S1WW09"/>
<evidence type="ECO:0000256" key="7">
    <source>
        <dbReference type="ARBA" id="ARBA00022795"/>
    </source>
</evidence>
<name>A0A1S1WW09_9NEIS</name>
<comment type="caution">
    <text evidence="13">The sequence shown here is derived from an EMBL/GenBank/DDBJ whole genome shotgun (WGS) entry which is preliminary data.</text>
</comment>
<dbReference type="Gene3D" id="1.10.287.1700">
    <property type="match status" value="1"/>
</dbReference>
<dbReference type="GO" id="GO:0006935">
    <property type="term" value="P:chemotaxis"/>
    <property type="evidence" value="ECO:0007669"/>
    <property type="project" value="UniProtKB-KW"/>
</dbReference>
<evidence type="ECO:0000256" key="2">
    <source>
        <dbReference type="ARBA" id="ARBA00010004"/>
    </source>
</evidence>
<dbReference type="GO" id="GO:0044781">
    <property type="term" value="P:bacterial-type flagellum organization"/>
    <property type="evidence" value="ECO:0007669"/>
    <property type="project" value="UniProtKB-KW"/>
</dbReference>
<keyword evidence="10" id="KW-1006">Bacterial flagellum protein export</keyword>
<comment type="subcellular location">
    <subcellularLocation>
        <location evidence="1">Cell membrane</location>
        <topology evidence="1">Peripheral membrane protein</topology>
        <orientation evidence="1">Cytoplasmic side</orientation>
    </subcellularLocation>
</comment>
<evidence type="ECO:0000256" key="1">
    <source>
        <dbReference type="ARBA" id="ARBA00004413"/>
    </source>
</evidence>
<keyword evidence="11" id="KW-0175">Coiled coil</keyword>
<keyword evidence="4" id="KW-0813">Transport</keyword>
<dbReference type="InterPro" id="IPR012823">
    <property type="entry name" value="Flagell_FliJ"/>
</dbReference>
<protein>
    <recommendedName>
        <fullName evidence="3">Flagellar FliJ protein</fullName>
    </recommendedName>
</protein>
<feature type="region of interest" description="Disordered" evidence="12">
    <location>
        <begin position="123"/>
        <end position="145"/>
    </location>
</feature>
<keyword evidence="13" id="KW-0966">Cell projection</keyword>